<evidence type="ECO:0000256" key="4">
    <source>
        <dbReference type="ARBA" id="ARBA00023018"/>
    </source>
</evidence>
<evidence type="ECO:0000259" key="10">
    <source>
        <dbReference type="PROSITE" id="PS50192"/>
    </source>
</evidence>
<gene>
    <name evidence="11" type="ORF">HHUSO_G17336</name>
</gene>
<sequence length="247" mass="27283">MLVPPEQLVGLKGRVTAVNSDFWEEHRAVAAAAVSKSGTMADMTVEDINLRANQVTDESLESTRRMLQMAEESKETGVKTLTMLDEQGEQLHRVEEGMDQINEDMKHAEKNLTSLTKCCGLCVCPCDRAKNFEVSDRYKKTWGTSTESSANVVSSQPSGTTQNGQQTSSGGPGGPYIKRITNDAREDEMEENLDQVGSLIGNLKNMALDMGTEIEKQNNQIDRITVKAETNKVRIDEANQRANKLIK</sequence>
<evidence type="ECO:0000256" key="7">
    <source>
        <dbReference type="RuleBase" id="RU003496"/>
    </source>
</evidence>
<dbReference type="CDD" id="cd15889">
    <property type="entry name" value="SNARE_SNAP25N_23N"/>
    <property type="match status" value="1"/>
</dbReference>
<keyword evidence="5 8" id="KW-0175">Coiled coil</keyword>
<protein>
    <recommendedName>
        <fullName evidence="7">Synaptosomal-associated protein</fullName>
    </recommendedName>
</protein>
<dbReference type="SMART" id="SM00397">
    <property type="entry name" value="t_SNARE"/>
    <property type="match status" value="2"/>
</dbReference>
<comment type="caution">
    <text evidence="11">The sequence shown here is derived from an EMBL/GenBank/DDBJ whole genome shotgun (WGS) entry which is preliminary data.</text>
</comment>
<evidence type="ECO:0000256" key="1">
    <source>
        <dbReference type="ARBA" id="ARBA00009480"/>
    </source>
</evidence>
<dbReference type="Gene3D" id="1.20.5.110">
    <property type="match status" value="2"/>
</dbReference>
<evidence type="ECO:0000256" key="8">
    <source>
        <dbReference type="SAM" id="Coils"/>
    </source>
</evidence>
<comment type="similarity">
    <text evidence="1 7">Belongs to the SNAP-25 family.</text>
</comment>
<dbReference type="Pfam" id="PF00835">
    <property type="entry name" value="SNAP-25"/>
    <property type="match status" value="1"/>
</dbReference>
<comment type="subcellular location">
    <subcellularLocation>
        <location evidence="6">Synapse</location>
        <location evidence="6">Synaptosome</location>
    </subcellularLocation>
</comment>
<keyword evidence="12" id="KW-1185">Reference proteome</keyword>
<evidence type="ECO:0000256" key="9">
    <source>
        <dbReference type="SAM" id="MobiDB-lite"/>
    </source>
</evidence>
<dbReference type="InterPro" id="IPR000727">
    <property type="entry name" value="T_SNARE_dom"/>
</dbReference>
<keyword evidence="3" id="KW-0677">Repeat</keyword>
<keyword evidence="4" id="KW-0770">Synapse</keyword>
<dbReference type="EMBL" id="JAHFZB010000015">
    <property type="protein sequence ID" value="KAK6481152.1"/>
    <property type="molecule type" value="Genomic_DNA"/>
</dbReference>
<dbReference type="SUPFAM" id="SSF58038">
    <property type="entry name" value="SNARE fusion complex"/>
    <property type="match status" value="2"/>
</dbReference>
<feature type="domain" description="T-SNARE coiled-coil homology" evidence="10">
    <location>
        <begin position="53"/>
        <end position="115"/>
    </location>
</feature>
<feature type="compositionally biased region" description="Low complexity" evidence="9">
    <location>
        <begin position="154"/>
        <end position="169"/>
    </location>
</feature>
<evidence type="ECO:0000256" key="2">
    <source>
        <dbReference type="ARBA" id="ARBA00022599"/>
    </source>
</evidence>
<evidence type="ECO:0000256" key="6">
    <source>
        <dbReference type="ARBA" id="ARBA00034102"/>
    </source>
</evidence>
<evidence type="ECO:0000256" key="5">
    <source>
        <dbReference type="ARBA" id="ARBA00023054"/>
    </source>
</evidence>
<dbReference type="PROSITE" id="PS50192">
    <property type="entry name" value="T_SNARE"/>
    <property type="match status" value="2"/>
</dbReference>
<feature type="domain" description="T-SNARE coiled-coil homology" evidence="10">
    <location>
        <begin position="183"/>
        <end position="245"/>
    </location>
</feature>
<feature type="compositionally biased region" description="Polar residues" evidence="9">
    <location>
        <begin position="143"/>
        <end position="153"/>
    </location>
</feature>
<evidence type="ECO:0000313" key="12">
    <source>
        <dbReference type="Proteomes" id="UP001369086"/>
    </source>
</evidence>
<feature type="region of interest" description="Disordered" evidence="9">
    <location>
        <begin position="143"/>
        <end position="179"/>
    </location>
</feature>
<accession>A0ABR0Z8L7</accession>
<dbReference type="PANTHER" id="PTHR19305">
    <property type="entry name" value="SYNAPTOSOMAL ASSOCIATED PROTEIN"/>
    <property type="match status" value="1"/>
</dbReference>
<dbReference type="CDD" id="cd15885">
    <property type="entry name" value="SNARE_SNAP25C"/>
    <property type="match status" value="1"/>
</dbReference>
<name>A0ABR0Z8L7_HUSHU</name>
<dbReference type="PANTHER" id="PTHR19305:SF4">
    <property type="entry name" value="SYNAPTOSOMAL-ASSOCIATED PROTEIN 23"/>
    <property type="match status" value="1"/>
</dbReference>
<proteinExistence type="inferred from homology"/>
<organism evidence="11 12">
    <name type="scientific">Huso huso</name>
    <name type="common">Beluga</name>
    <name type="synonym">Acipenser huso</name>
    <dbReference type="NCBI Taxonomy" id="61971"/>
    <lineage>
        <taxon>Eukaryota</taxon>
        <taxon>Metazoa</taxon>
        <taxon>Chordata</taxon>
        <taxon>Craniata</taxon>
        <taxon>Vertebrata</taxon>
        <taxon>Euteleostomi</taxon>
        <taxon>Actinopterygii</taxon>
        <taxon>Chondrostei</taxon>
        <taxon>Acipenseriformes</taxon>
        <taxon>Acipenseridae</taxon>
        <taxon>Huso</taxon>
    </lineage>
</organism>
<reference evidence="11 12" key="1">
    <citation type="submission" date="2021-05" db="EMBL/GenBank/DDBJ databases">
        <authorList>
            <person name="Zahm M."/>
            <person name="Klopp C."/>
            <person name="Cabau C."/>
            <person name="Kuhl H."/>
            <person name="Suciu R."/>
            <person name="Ciorpac M."/>
            <person name="Holostenco D."/>
            <person name="Gessner J."/>
            <person name="Wuertz S."/>
            <person name="Hohne C."/>
            <person name="Stock M."/>
            <person name="Gislard M."/>
            <person name="Lluch J."/>
            <person name="Milhes M."/>
            <person name="Lampietro C."/>
            <person name="Lopez Roques C."/>
            <person name="Donnadieu C."/>
            <person name="Du K."/>
            <person name="Schartl M."/>
            <person name="Guiguen Y."/>
        </authorList>
    </citation>
    <scope>NUCLEOTIDE SEQUENCE [LARGE SCALE GENOMIC DNA]</scope>
    <source>
        <strain evidence="11">Hh-F2</strain>
        <tissue evidence="11">Blood</tissue>
    </source>
</reference>
<evidence type="ECO:0000256" key="3">
    <source>
        <dbReference type="ARBA" id="ARBA00022737"/>
    </source>
</evidence>
<evidence type="ECO:0000313" key="11">
    <source>
        <dbReference type="EMBL" id="KAK6481152.1"/>
    </source>
</evidence>
<feature type="coiled-coil region" evidence="8">
    <location>
        <begin position="84"/>
        <end position="118"/>
    </location>
</feature>
<keyword evidence="2" id="KW-0771">Synaptosome</keyword>
<dbReference type="InterPro" id="IPR000928">
    <property type="entry name" value="SNAP-25_dom"/>
</dbReference>
<dbReference type="Proteomes" id="UP001369086">
    <property type="component" value="Unassembled WGS sequence"/>
</dbReference>